<reference evidence="11" key="1">
    <citation type="journal article" date="2023" name="bioRxiv">
        <title>Scaffold-level genome assemblies of two parasitoid biocontrol wasps reveal the parthenogenesis mechanism and an associated novel virus.</title>
        <authorList>
            <person name="Inwood S."/>
            <person name="Skelly J."/>
            <person name="Guhlin J."/>
            <person name="Harrop T."/>
            <person name="Goldson S."/>
            <person name="Dearden P."/>
        </authorList>
    </citation>
    <scope>NUCLEOTIDE SEQUENCE</scope>
    <source>
        <strain evidence="11">Irish</strain>
        <tissue evidence="11">Whole body</tissue>
    </source>
</reference>
<dbReference type="GO" id="GO:0006606">
    <property type="term" value="P:protein import into nucleus"/>
    <property type="evidence" value="ECO:0007669"/>
    <property type="project" value="InterPro"/>
</dbReference>
<accession>A0AA39EZD1</accession>
<feature type="compositionally biased region" description="Polar residues" evidence="7">
    <location>
        <begin position="649"/>
        <end position="662"/>
    </location>
</feature>
<gene>
    <name evidence="11" type="ORF">PV328_009434</name>
</gene>
<comment type="caution">
    <text evidence="11">The sequence shown here is derived from an EMBL/GenBank/DDBJ whole genome shotgun (WGS) entry which is preliminary data.</text>
</comment>
<feature type="region of interest" description="Disordered" evidence="7">
    <location>
        <begin position="1723"/>
        <end position="2136"/>
    </location>
</feature>
<dbReference type="GO" id="GO:0034399">
    <property type="term" value="C:nuclear periphery"/>
    <property type="evidence" value="ECO:0007669"/>
    <property type="project" value="UniProtKB-ARBA"/>
</dbReference>
<evidence type="ECO:0000259" key="8">
    <source>
        <dbReference type="Pfam" id="PF07926"/>
    </source>
</evidence>
<feature type="compositionally biased region" description="Low complexity" evidence="7">
    <location>
        <begin position="2127"/>
        <end position="2136"/>
    </location>
</feature>
<feature type="compositionally biased region" description="Acidic residues" evidence="7">
    <location>
        <begin position="2278"/>
        <end position="2297"/>
    </location>
</feature>
<feature type="coiled-coil region" evidence="6">
    <location>
        <begin position="780"/>
        <end position="1086"/>
    </location>
</feature>
<feature type="region of interest" description="Disordered" evidence="7">
    <location>
        <begin position="628"/>
        <end position="663"/>
    </location>
</feature>
<dbReference type="Pfam" id="PF25481">
    <property type="entry name" value="Nucleoprot-TPR"/>
    <property type="match status" value="1"/>
</dbReference>
<feature type="compositionally biased region" description="Polar residues" evidence="7">
    <location>
        <begin position="1920"/>
        <end position="1941"/>
    </location>
</feature>
<feature type="compositionally biased region" description="Low complexity" evidence="7">
    <location>
        <begin position="1414"/>
        <end position="1423"/>
    </location>
</feature>
<dbReference type="Proteomes" id="UP001168990">
    <property type="component" value="Unassembled WGS sequence"/>
</dbReference>
<dbReference type="PANTHER" id="PTHR18898:SF2">
    <property type="entry name" value="NUCLEOPROTEIN TPR"/>
    <property type="match status" value="1"/>
</dbReference>
<feature type="coiled-coil region" evidence="6">
    <location>
        <begin position="1233"/>
        <end position="1267"/>
    </location>
</feature>
<feature type="coiled-coil region" evidence="6">
    <location>
        <begin position="47"/>
        <end position="137"/>
    </location>
</feature>
<feature type="coiled-coil region" evidence="6">
    <location>
        <begin position="1126"/>
        <end position="1174"/>
    </location>
</feature>
<feature type="compositionally biased region" description="Polar residues" evidence="7">
    <location>
        <begin position="2213"/>
        <end position="2222"/>
    </location>
</feature>
<dbReference type="PANTHER" id="PTHR18898">
    <property type="entry name" value="NUCLEOPROTEIN TPR-RELATED"/>
    <property type="match status" value="1"/>
</dbReference>
<feature type="coiled-coil region" evidence="6">
    <location>
        <begin position="548"/>
        <end position="608"/>
    </location>
</feature>
<evidence type="ECO:0000313" key="11">
    <source>
        <dbReference type="EMBL" id="KAK0158431.1"/>
    </source>
</evidence>
<feature type="compositionally biased region" description="Low complexity" evidence="7">
    <location>
        <begin position="1846"/>
        <end position="1879"/>
    </location>
</feature>
<evidence type="ECO:0000256" key="6">
    <source>
        <dbReference type="SAM" id="Coils"/>
    </source>
</evidence>
<evidence type="ECO:0000256" key="7">
    <source>
        <dbReference type="SAM" id="MobiDB-lite"/>
    </source>
</evidence>
<comment type="subcellular location">
    <subcellularLocation>
        <location evidence="1">Nucleus</location>
    </subcellularLocation>
</comment>
<evidence type="ECO:0000256" key="5">
    <source>
        <dbReference type="ARBA" id="ARBA00023242"/>
    </source>
</evidence>
<keyword evidence="4 6" id="KW-0175">Coiled coil</keyword>
<feature type="coiled-coil region" evidence="6">
    <location>
        <begin position="406"/>
        <end position="503"/>
    </location>
</feature>
<feature type="compositionally biased region" description="Low complexity" evidence="7">
    <location>
        <begin position="2311"/>
        <end position="2327"/>
    </location>
</feature>
<feature type="coiled-coil region" evidence="6">
    <location>
        <begin position="300"/>
        <end position="380"/>
    </location>
</feature>
<feature type="compositionally biased region" description="Basic and acidic residues" evidence="7">
    <location>
        <begin position="1522"/>
        <end position="1536"/>
    </location>
</feature>
<dbReference type="InterPro" id="IPR012929">
    <property type="entry name" value="Nucleoprot-TPR/MLP1-2_dom"/>
</dbReference>
<feature type="compositionally biased region" description="Acidic residues" evidence="7">
    <location>
        <begin position="1971"/>
        <end position="2018"/>
    </location>
</feature>
<dbReference type="Gene3D" id="1.20.5.340">
    <property type="match status" value="1"/>
</dbReference>
<reference evidence="11" key="2">
    <citation type="submission" date="2023-03" db="EMBL/GenBank/DDBJ databases">
        <authorList>
            <person name="Inwood S.N."/>
            <person name="Skelly J.G."/>
            <person name="Guhlin J."/>
            <person name="Harrop T.W.R."/>
            <person name="Goldson S.G."/>
            <person name="Dearden P.K."/>
        </authorList>
    </citation>
    <scope>NUCLEOTIDE SEQUENCE</scope>
    <source>
        <strain evidence="11">Irish</strain>
        <tissue evidence="11">Whole body</tissue>
    </source>
</reference>
<organism evidence="11 12">
    <name type="scientific">Microctonus aethiopoides</name>
    <dbReference type="NCBI Taxonomy" id="144406"/>
    <lineage>
        <taxon>Eukaryota</taxon>
        <taxon>Metazoa</taxon>
        <taxon>Ecdysozoa</taxon>
        <taxon>Arthropoda</taxon>
        <taxon>Hexapoda</taxon>
        <taxon>Insecta</taxon>
        <taxon>Pterygota</taxon>
        <taxon>Neoptera</taxon>
        <taxon>Endopterygota</taxon>
        <taxon>Hymenoptera</taxon>
        <taxon>Apocrita</taxon>
        <taxon>Ichneumonoidea</taxon>
        <taxon>Braconidae</taxon>
        <taxon>Euphorinae</taxon>
        <taxon>Microctonus</taxon>
    </lineage>
</organism>
<dbReference type="InterPro" id="IPR057577">
    <property type="entry name" value="Nucleoprot-TPR/MLP1_dom"/>
</dbReference>
<feature type="compositionally biased region" description="Low complexity" evidence="7">
    <location>
        <begin position="1887"/>
        <end position="1898"/>
    </location>
</feature>
<feature type="compositionally biased region" description="Polar residues" evidence="7">
    <location>
        <begin position="2249"/>
        <end position="2268"/>
    </location>
</feature>
<feature type="compositionally biased region" description="Basic and acidic residues" evidence="7">
    <location>
        <begin position="1499"/>
        <end position="1508"/>
    </location>
</feature>
<dbReference type="Pfam" id="PF25785">
    <property type="entry name" value="TPR"/>
    <property type="match status" value="1"/>
</dbReference>
<sequence>MEQTEDGDQDVLSKVLTAEELTEIPEGIANKLRVHFKDNFEEFITAKAVFQHSRQALERKLEKLQKDCKENELDLEERKGKLELAESHVVELQAKLDEAKSEIYKLQESVKRLQKENVEYRRQRDAAVDERDTLQLQAERRDHEVERLHTEVSSLMTQLQAAVTAKCQAIADAEEIRSREMNLDFKEKRLEQEKALISHQMNALEVELSKRTTELQAVRAESSSRALFTDTRLAQCEEELKISNEALKQLRENNATLQRRCDELAQKVEEQRAHELSMHSSYREEIGSQKRLADLYNGMANEANAKAEEYANAVKELQGLLEQTTEQYGVLETDYEQFKLQHEEIISEKSKKIEELMKELEQANELLKSVKQERLDQAVEQLAPTAAITSRILKKGLSLTQIYTQLVEAVNELTVEREENERLKAQMEVILRELEERAPALQRQREEYNAAVANVATLTNQLDELLAQNNQLQESHDEANRIAKHHTRENQRLKTELADLARQVCFLLKEVQESRTGTSILSGNDTTIESELASSQLISKKLVTFRDIEELQENNQKLLAIVRALSSRQEELERTTDEINSGEMKEKLERYMEQLNEMQASQERQAKMVEGLIRQRDTYKNMYQQTLNQSTKEDKDTSSVAMEQDENDATTNSENKSINLNKSTEENKNKIKILENKLLDSELKLKQVSDEYAIYKKEKAAHERMLGEEIERLRKEAETNSSRCCRLKAQLDSAQERFNLLQTNVTTYKSQIKVLEDRCNNYSTTIGKHEQSIMLLKDDALSSQTRLSRAEVQLENLRQERQLLRDSEGRLLKEREMLHRERQTNALLKADVESIKASLERAQAEGQLRAEMRLDDATRECAALRRRLQEEQDRFRELTSHLERQLSNAQERLTEEQAQSERQRVELEACHAAQTAAERRCDELEAKLRETLAQSCTKPITGDENLAKRLQELELQLAGANAEIRSLTEQLKTARQQNQQYSDIADSTETQLKELTSQYEKQKRELEATSERWRNTEAKLEKRIKTLESELAQSQSGQQLTDTELKDKLAAAEAKLEELDEVKGELELMKSDLQVASQVAKEAEEKYAREMVLHSADLQVLAKLRLDTEKISGKVDELTEMKNSAVEILESERKTWQEREKQLQHDMDEMQKRLEDLDAQNALLHNQVQELSDRTAIMQSNRSSMGGQESMDTSIDSMNRSFTGADEDSKSAEQLLRVMKYLRREKDLAVTKLDVLRAENLRLKSQAEVAEKRLKETEALLSTHREESEINVVTTSKHTELLRKVGTLNAITDSNRILREERDSLSAKVTELTAKVSALSEEVVPLREKARDLLAKNEGLSQENTGLKGEATRWRQRANALVERANKASPEDWRRLQTERENLSKLLTSERETFAKRMEEMNALKADKARLEEQTTQLQRQLQSHNEQATKTSEELRKLTQDMNDSLAEALSKAKELANLKKELGEKEASLNDVKNKEIQIRKIAKKYKTQYEELAKTMEEEKTKAEENQAAASAEGNQVPSEREDELREEGRQELRQSNQELTAKVEQLTQQIADVQNEAFTLRTEIEQMHQTCTEREERTKQLLKGARTKIMTLSESKNKCERELSDLKMKMESGSSDTEPSEHDARLAAIKSQLEGRISRLEHEKNEMVAEKETLLQRVNQLQRQISANVSGVNPTEPPTANIKPMSARAETPLASIRPMSVVVQSRTAAVLPTTANNPVLVAPQQQQQVVHTTETSSPTSSHTDYQPASTSSSVTQTGPSNLRQLAVQPQLSESAESTQREEPENVENISGQQQSQQQVQQQQPSQVQQAQSQSQQQQSQDQQQQQQQQPQTVALVSPRVEQQQQQQPQPTTVSDQQQTIASSSTQSVSTSQASSGHKRPRGLESSASGSGVVEGTEHSRTEQMPSPKPKRLRTQDVASTATTSGSDVEYQVPTSSQRDQDEEGEEGCIVVVDCDEGEGGGHHQAQEEEEFDNDPYEEMEEEEDEDEEEEEEEMPYGVEVEVEGDNNEVEIIMEEDSRNAEVPRQAQPTIPTSQPPQQQSEAISSAGPTGEPPAFVTRSSRGIAPMPRQQQHFLLPQQGYEDGGDDSIVPSTPTLFVPRRGDGFSDTVSSPQVPQGRFIFNDSAPSSTPSLTTATVPTVRTIFGTSGSGVAQVVQEGMDDTRMDLTQLEEGGTGRSVPTTPLQVSPAGDLPPSTSGGPSEEQEAPVSGTVATGSTASDGNVEVTLVPSSHVAVDQESEQMEAVPGSSTATTNDGVSSESDQQTVEVAASATGGVDDDSVDVGADEEDGEEEGREAEASPSINTRQRTAAASAASGAAAATGSAVTNARGAAPRRSSRTQFRASGRGARPTPIIWDNQGHSPARGHPNIRGANNEGARGRSSRGRRVFKSSPLYSWTKKT</sequence>
<dbReference type="InterPro" id="IPR057974">
    <property type="entry name" value="NUA/TPR/MLP1-2-like_dom"/>
</dbReference>
<protein>
    <recommendedName>
        <fullName evidence="3">Nucleoprotein TPR</fullName>
    </recommendedName>
</protein>
<feature type="domain" description="Nucleoprotein TPR/MPL1" evidence="9">
    <location>
        <begin position="178"/>
        <end position="256"/>
    </location>
</feature>
<dbReference type="GO" id="GO:0006406">
    <property type="term" value="P:mRNA export from nucleus"/>
    <property type="evidence" value="ECO:0007669"/>
    <property type="project" value="TreeGrafter"/>
</dbReference>
<evidence type="ECO:0000313" key="12">
    <source>
        <dbReference type="Proteomes" id="UP001168990"/>
    </source>
</evidence>
<feature type="compositionally biased region" description="Low complexity" evidence="7">
    <location>
        <begin position="1728"/>
        <end position="1747"/>
    </location>
</feature>
<comment type="similarity">
    <text evidence="2">Belongs to the TPR family.</text>
</comment>
<evidence type="ECO:0000259" key="9">
    <source>
        <dbReference type="Pfam" id="PF25481"/>
    </source>
</evidence>
<evidence type="ECO:0000256" key="1">
    <source>
        <dbReference type="ARBA" id="ARBA00004123"/>
    </source>
</evidence>
<name>A0AA39EZD1_9HYME</name>
<keyword evidence="5" id="KW-0539">Nucleus</keyword>
<feature type="coiled-coil region" evidence="6">
    <location>
        <begin position="671"/>
        <end position="705"/>
    </location>
</feature>
<dbReference type="GO" id="GO:0017056">
    <property type="term" value="F:structural constituent of nuclear pore"/>
    <property type="evidence" value="ECO:0007669"/>
    <property type="project" value="TreeGrafter"/>
</dbReference>
<feature type="domain" description="Nucleoprotein TPR/MLP1-2" evidence="8">
    <location>
        <begin position="1044"/>
        <end position="1171"/>
    </location>
</feature>
<dbReference type="EMBL" id="JAQQBS010001424">
    <property type="protein sequence ID" value="KAK0158431.1"/>
    <property type="molecule type" value="Genomic_DNA"/>
</dbReference>
<keyword evidence="12" id="KW-1185">Reference proteome</keyword>
<feature type="coiled-coil region" evidence="6">
    <location>
        <begin position="187"/>
        <end position="274"/>
    </location>
</feature>
<feature type="compositionally biased region" description="Polar residues" evidence="7">
    <location>
        <begin position="1748"/>
        <end position="1781"/>
    </location>
</feature>
<feature type="coiled-coil region" evidence="6">
    <location>
        <begin position="1295"/>
        <end position="1322"/>
    </location>
</feature>
<proteinExistence type="inferred from homology"/>
<feature type="region of interest" description="Disordered" evidence="7">
    <location>
        <begin position="1499"/>
        <end position="1537"/>
    </location>
</feature>
<dbReference type="Pfam" id="PF07926">
    <property type="entry name" value="TPR_MLP1_2"/>
    <property type="match status" value="1"/>
</dbReference>
<feature type="compositionally biased region" description="Low complexity" evidence="7">
    <location>
        <begin position="1796"/>
        <end position="1835"/>
    </location>
</feature>
<feature type="region of interest" description="Disordered" evidence="7">
    <location>
        <begin position="2166"/>
        <end position="2403"/>
    </location>
</feature>
<dbReference type="GO" id="GO:1901673">
    <property type="term" value="P:regulation of mitotic spindle assembly"/>
    <property type="evidence" value="ECO:0007669"/>
    <property type="project" value="TreeGrafter"/>
</dbReference>
<feature type="domain" description="NUA/TPR/MLP1-2-like" evidence="10">
    <location>
        <begin position="477"/>
        <end position="573"/>
    </location>
</feature>
<feature type="compositionally biased region" description="Low complexity" evidence="7">
    <location>
        <begin position="2029"/>
        <end position="2044"/>
    </location>
</feature>
<evidence type="ECO:0000256" key="2">
    <source>
        <dbReference type="ARBA" id="ARBA00005274"/>
    </source>
</evidence>
<evidence type="ECO:0000256" key="4">
    <source>
        <dbReference type="ARBA" id="ARBA00023054"/>
    </source>
</evidence>
<evidence type="ECO:0000256" key="3">
    <source>
        <dbReference type="ARBA" id="ARBA00019789"/>
    </source>
</evidence>
<dbReference type="GO" id="GO:0005643">
    <property type="term" value="C:nuclear pore"/>
    <property type="evidence" value="ECO:0007669"/>
    <property type="project" value="UniProtKB-ARBA"/>
</dbReference>
<evidence type="ECO:0000259" key="10">
    <source>
        <dbReference type="Pfam" id="PF25785"/>
    </source>
</evidence>
<feature type="region of interest" description="Disordered" evidence="7">
    <location>
        <begin position="1413"/>
        <end position="1432"/>
    </location>
</feature>